<dbReference type="GO" id="GO:0051707">
    <property type="term" value="P:response to other organism"/>
    <property type="evidence" value="ECO:0007669"/>
    <property type="project" value="UniProtKB-ARBA"/>
</dbReference>
<dbReference type="InterPro" id="IPR003591">
    <property type="entry name" value="Leu-rich_rpt_typical-subtyp"/>
</dbReference>
<keyword evidence="1" id="KW-0433">Leucine-rich repeat</keyword>
<keyword evidence="10" id="KW-1185">Reference proteome</keyword>
<dbReference type="FunFam" id="1.10.10.10:FF:000322">
    <property type="entry name" value="Probable disease resistance protein At1g63360"/>
    <property type="match status" value="1"/>
</dbReference>
<dbReference type="FunFam" id="3.40.50.300:FF:001091">
    <property type="entry name" value="Probable disease resistance protein At1g61300"/>
    <property type="match status" value="1"/>
</dbReference>
<dbReference type="Gene3D" id="1.10.8.430">
    <property type="entry name" value="Helical domain of apoptotic protease-activating factors"/>
    <property type="match status" value="1"/>
</dbReference>
<dbReference type="InterPro" id="IPR056789">
    <property type="entry name" value="LRR_R13L1-DRL21"/>
</dbReference>
<dbReference type="Pfam" id="PF00931">
    <property type="entry name" value="NB-ARC"/>
    <property type="match status" value="1"/>
</dbReference>
<evidence type="ECO:0000256" key="5">
    <source>
        <dbReference type="ARBA" id="ARBA00022840"/>
    </source>
</evidence>
<evidence type="ECO:0000313" key="11">
    <source>
        <dbReference type="RefSeq" id="XP_010256392.1"/>
    </source>
</evidence>
<dbReference type="SUPFAM" id="SSF52540">
    <property type="entry name" value="P-loop containing nucleoside triphosphate hydrolases"/>
    <property type="match status" value="1"/>
</dbReference>
<dbReference type="KEGG" id="nnu:104596798"/>
<dbReference type="Pfam" id="PF25019">
    <property type="entry name" value="LRR_R13L1-DRL21"/>
    <property type="match status" value="1"/>
</dbReference>
<dbReference type="PANTHER" id="PTHR36766">
    <property type="entry name" value="PLANT BROAD-SPECTRUM MILDEW RESISTANCE PROTEIN RPW8"/>
    <property type="match status" value="1"/>
</dbReference>
<organism evidence="10 11">
    <name type="scientific">Nelumbo nucifera</name>
    <name type="common">Sacred lotus</name>
    <dbReference type="NCBI Taxonomy" id="4432"/>
    <lineage>
        <taxon>Eukaryota</taxon>
        <taxon>Viridiplantae</taxon>
        <taxon>Streptophyta</taxon>
        <taxon>Embryophyta</taxon>
        <taxon>Tracheophyta</taxon>
        <taxon>Spermatophyta</taxon>
        <taxon>Magnoliopsida</taxon>
        <taxon>Proteales</taxon>
        <taxon>Nelumbonaceae</taxon>
        <taxon>Nelumbo</taxon>
    </lineage>
</organism>
<feature type="domain" description="Disease resistance N-terminal" evidence="7">
    <location>
        <begin position="14"/>
        <end position="95"/>
    </location>
</feature>
<dbReference type="Gene3D" id="3.80.10.10">
    <property type="entry name" value="Ribonuclease Inhibitor"/>
    <property type="match status" value="2"/>
</dbReference>
<sequence>MAVVILTAVASASLKPVFEKLGSFVSNQIKLIWGADDVLKKLERTLLRIQAVIDDVEDKQIDDKAWKVWLRDLKDAAYDADDILDKIGILISEKKLDQNTPRDKHEVRNLVLRSLKHSLPRKMNNLQRKLDTIAKEMEDLHLKRSLKRIQPDKKERPQTSSLITEPSVLGRKKDKNNLIQMLMSTETCSENVSVISVVGMGGIGKTTLAQIVYNDETVQRHFPLRMWVCVTKDFSVRRITKSIVESITVNHPLNEISSARSSFVNVADLDPLQITLEGLVRQQRFLLVLDDMWNESYSDWNLLRAPLRVGANGSKILVTTRSRIVSLATGCSHTITLQGLSDTDCELLLERKAFASGTSNAHPQLISTGKKIAQKCKGLPLAVTTLGSLLSSVTNEGEWDAILISEIWNLERNNDILPALWLSYLYLPAHLKRCFAYCSIFPKGHKFRKEKLVQLWVAEGFVHQDGKRRLEVIGGNYFDTLLWRSFFQITESNGSSSVCYHMHDFIHDLAKSVSRDECLRIEDGDISYKPYIITTVRHSSWLCKSSSGAAFKDVPKMERLRTILLQCDHKEHIHPLPNLLGTKFKRLRVLDLSGAQIEDLPSSIGSLKYLRYLDLSSTLIERLPKLVCGLLNIETLKLADCKRLAVLPSMNKMRSLRHLYLDDNPQLNSMPPMIGELTGLETISPFIVSTEDGRKIGEMNKMASLRGSFCISRLENVGDVKEAMMAALKDKPHIHQLMLDWSKVRECDQKVDEETIQGLEAHKNLKELHISNYCGEIFPIWITDPSYSNLMTVSLSNCQICSELPPFGQLPYLKSLRITKMDSVDCISNSFYGKGEVRGFPSLETLEFSDMGRLSIWYGVNEGDFRRLQRLTVDRCPRLTALPVVEWINSLPYFQIRKSGRLEEWKEEQLRQHSNLLVESGPEHSDSEVTNHRTQYSDFEVRDQNILPITVTVRKKIFGILLALTFGMVVAVHLWVSQLQK</sequence>
<dbReference type="CDD" id="cd14798">
    <property type="entry name" value="RX-CC_like"/>
    <property type="match status" value="1"/>
</dbReference>
<dbReference type="InterPro" id="IPR032675">
    <property type="entry name" value="LRR_dom_sf"/>
</dbReference>
<dbReference type="GO" id="GO:0043531">
    <property type="term" value="F:ADP binding"/>
    <property type="evidence" value="ECO:0007669"/>
    <property type="project" value="InterPro"/>
</dbReference>
<feature type="domain" description="NB-ARC" evidence="6">
    <location>
        <begin position="172"/>
        <end position="355"/>
    </location>
</feature>
<evidence type="ECO:0000256" key="2">
    <source>
        <dbReference type="ARBA" id="ARBA00022737"/>
    </source>
</evidence>
<dbReference type="GO" id="GO:0005524">
    <property type="term" value="F:ATP binding"/>
    <property type="evidence" value="ECO:0007669"/>
    <property type="project" value="UniProtKB-KW"/>
</dbReference>
<dbReference type="Gene3D" id="1.10.10.10">
    <property type="entry name" value="Winged helix-like DNA-binding domain superfamily/Winged helix DNA-binding domain"/>
    <property type="match status" value="1"/>
</dbReference>
<dbReference type="InterPro" id="IPR058922">
    <property type="entry name" value="WHD_DRP"/>
</dbReference>
<dbReference type="InterPro" id="IPR041118">
    <property type="entry name" value="Rx_N"/>
</dbReference>
<keyword evidence="5" id="KW-0067">ATP-binding</keyword>
<dbReference type="Pfam" id="PF18052">
    <property type="entry name" value="Rx_N"/>
    <property type="match status" value="1"/>
</dbReference>
<keyword evidence="2" id="KW-0677">Repeat</keyword>
<dbReference type="PRINTS" id="PR00364">
    <property type="entry name" value="DISEASERSIST"/>
</dbReference>
<evidence type="ECO:0000259" key="7">
    <source>
        <dbReference type="Pfam" id="PF18052"/>
    </source>
</evidence>
<feature type="domain" description="Disease resistance protein winged helix" evidence="8">
    <location>
        <begin position="440"/>
        <end position="510"/>
    </location>
</feature>
<dbReference type="SUPFAM" id="SSF52058">
    <property type="entry name" value="L domain-like"/>
    <property type="match status" value="1"/>
</dbReference>
<dbReference type="InterPro" id="IPR027417">
    <property type="entry name" value="P-loop_NTPase"/>
</dbReference>
<keyword evidence="3" id="KW-0547">Nucleotide-binding</keyword>
<name>A0A1U7ZQD0_NELNU</name>
<protein>
    <submittedName>
        <fullName evidence="11">Disease resistance protein RGA3</fullName>
    </submittedName>
</protein>
<proteinExistence type="predicted"/>
<evidence type="ECO:0000313" key="10">
    <source>
        <dbReference type="Proteomes" id="UP000189703"/>
    </source>
</evidence>
<dbReference type="SMART" id="SM00369">
    <property type="entry name" value="LRR_TYP"/>
    <property type="match status" value="3"/>
</dbReference>
<dbReference type="RefSeq" id="XP_010256392.1">
    <property type="nucleotide sequence ID" value="XM_010258090.1"/>
</dbReference>
<dbReference type="InterPro" id="IPR038005">
    <property type="entry name" value="RX-like_CC"/>
</dbReference>
<gene>
    <name evidence="11" type="primary">LOC104596798</name>
</gene>
<dbReference type="InterPro" id="IPR042197">
    <property type="entry name" value="Apaf_helical"/>
</dbReference>
<dbReference type="OMA" id="WDAILIS"/>
<feature type="domain" description="R13L1/DRL21-like LRR repeat region" evidence="9">
    <location>
        <begin position="696"/>
        <end position="821"/>
    </location>
</feature>
<dbReference type="GO" id="GO:0006952">
    <property type="term" value="P:defense response"/>
    <property type="evidence" value="ECO:0007669"/>
    <property type="project" value="UniProtKB-KW"/>
</dbReference>
<dbReference type="Pfam" id="PF23559">
    <property type="entry name" value="WHD_DRP"/>
    <property type="match status" value="1"/>
</dbReference>
<evidence type="ECO:0000259" key="9">
    <source>
        <dbReference type="Pfam" id="PF25019"/>
    </source>
</evidence>
<evidence type="ECO:0000256" key="1">
    <source>
        <dbReference type="ARBA" id="ARBA00022614"/>
    </source>
</evidence>
<dbReference type="InterPro" id="IPR036388">
    <property type="entry name" value="WH-like_DNA-bd_sf"/>
</dbReference>
<reference evidence="11" key="1">
    <citation type="submission" date="2025-08" db="UniProtKB">
        <authorList>
            <consortium name="RefSeq"/>
        </authorList>
    </citation>
    <scope>IDENTIFICATION</scope>
</reference>
<evidence type="ECO:0000259" key="8">
    <source>
        <dbReference type="Pfam" id="PF23559"/>
    </source>
</evidence>
<evidence type="ECO:0000256" key="4">
    <source>
        <dbReference type="ARBA" id="ARBA00022821"/>
    </source>
</evidence>
<dbReference type="Gene3D" id="1.20.5.4130">
    <property type="match status" value="1"/>
</dbReference>
<accession>A0A1U7ZQD0</accession>
<dbReference type="AlphaFoldDB" id="A0A1U7ZQD0"/>
<dbReference type="OrthoDB" id="2973320at2759"/>
<evidence type="ECO:0000259" key="6">
    <source>
        <dbReference type="Pfam" id="PF00931"/>
    </source>
</evidence>
<keyword evidence="4" id="KW-0611">Plant defense</keyword>
<dbReference type="InterPro" id="IPR002182">
    <property type="entry name" value="NB-ARC"/>
</dbReference>
<dbReference type="Proteomes" id="UP000189703">
    <property type="component" value="Unplaced"/>
</dbReference>
<evidence type="ECO:0000256" key="3">
    <source>
        <dbReference type="ARBA" id="ARBA00022741"/>
    </source>
</evidence>
<dbReference type="GeneID" id="104596798"/>
<dbReference type="eggNOG" id="KOG4658">
    <property type="taxonomic scope" value="Eukaryota"/>
</dbReference>
<dbReference type="PANTHER" id="PTHR36766:SF40">
    <property type="entry name" value="DISEASE RESISTANCE PROTEIN RGA3"/>
    <property type="match status" value="1"/>
</dbReference>
<dbReference type="Gene3D" id="3.40.50.300">
    <property type="entry name" value="P-loop containing nucleotide triphosphate hydrolases"/>
    <property type="match status" value="1"/>
</dbReference>